<protein>
    <submittedName>
        <fullName evidence="2">Uncharacterized protein</fullName>
    </submittedName>
</protein>
<evidence type="ECO:0000313" key="2">
    <source>
        <dbReference type="WBParaSite" id="PEQ_0000479801-mRNA-1"/>
    </source>
</evidence>
<name>A0A914RE69_PAREQ</name>
<keyword evidence="1" id="KW-1185">Reference proteome</keyword>
<evidence type="ECO:0000313" key="1">
    <source>
        <dbReference type="Proteomes" id="UP000887564"/>
    </source>
</evidence>
<proteinExistence type="predicted"/>
<sequence length="62" mass="7340">MAVTFENLQKLCVLSRWDAIKINSTYCPSQVGYADPRYGPCVVPRLNLLKWTEWIYKRRAIY</sequence>
<organism evidence="1 2">
    <name type="scientific">Parascaris equorum</name>
    <name type="common">Equine roundworm</name>
    <dbReference type="NCBI Taxonomy" id="6256"/>
    <lineage>
        <taxon>Eukaryota</taxon>
        <taxon>Metazoa</taxon>
        <taxon>Ecdysozoa</taxon>
        <taxon>Nematoda</taxon>
        <taxon>Chromadorea</taxon>
        <taxon>Rhabditida</taxon>
        <taxon>Spirurina</taxon>
        <taxon>Ascaridomorpha</taxon>
        <taxon>Ascaridoidea</taxon>
        <taxon>Ascarididae</taxon>
        <taxon>Parascaris</taxon>
    </lineage>
</organism>
<dbReference type="WBParaSite" id="PEQ_0000479801-mRNA-1">
    <property type="protein sequence ID" value="PEQ_0000479801-mRNA-1"/>
    <property type="gene ID" value="PEQ_0000479801"/>
</dbReference>
<dbReference type="Proteomes" id="UP000887564">
    <property type="component" value="Unplaced"/>
</dbReference>
<accession>A0A914RE69</accession>
<reference evidence="2" key="1">
    <citation type="submission" date="2022-11" db="UniProtKB">
        <authorList>
            <consortium name="WormBaseParasite"/>
        </authorList>
    </citation>
    <scope>IDENTIFICATION</scope>
</reference>
<dbReference type="AlphaFoldDB" id="A0A914RE69"/>